<evidence type="ECO:0000313" key="3">
    <source>
        <dbReference type="WBParaSite" id="PDA_v2.g24090.t1"/>
    </source>
</evidence>
<sequence>MVKIKKKGGDPARTQTQNIQARKNVTIMTKSLPQPENPLSGKAAADGSAAVAAGGGIGSKETPDANKNIRSKETVKNV</sequence>
<dbReference type="WBParaSite" id="PDA_v2.g24090.t1">
    <property type="protein sequence ID" value="PDA_v2.g24090.t1"/>
    <property type="gene ID" value="PDA_v2.g24090"/>
</dbReference>
<proteinExistence type="predicted"/>
<organism evidence="2 3">
    <name type="scientific">Panagrolaimus davidi</name>
    <dbReference type="NCBI Taxonomy" id="227884"/>
    <lineage>
        <taxon>Eukaryota</taxon>
        <taxon>Metazoa</taxon>
        <taxon>Ecdysozoa</taxon>
        <taxon>Nematoda</taxon>
        <taxon>Chromadorea</taxon>
        <taxon>Rhabditida</taxon>
        <taxon>Tylenchina</taxon>
        <taxon>Panagrolaimomorpha</taxon>
        <taxon>Panagrolaimoidea</taxon>
        <taxon>Panagrolaimidae</taxon>
        <taxon>Panagrolaimus</taxon>
    </lineage>
</organism>
<dbReference type="AlphaFoldDB" id="A0A914Q549"/>
<accession>A0A914Q549</accession>
<evidence type="ECO:0000313" key="2">
    <source>
        <dbReference type="Proteomes" id="UP000887578"/>
    </source>
</evidence>
<name>A0A914Q549_9BILA</name>
<keyword evidence="2" id="KW-1185">Reference proteome</keyword>
<evidence type="ECO:0000256" key="1">
    <source>
        <dbReference type="SAM" id="MobiDB-lite"/>
    </source>
</evidence>
<protein>
    <submittedName>
        <fullName evidence="3">Uncharacterized protein</fullName>
    </submittedName>
</protein>
<feature type="region of interest" description="Disordered" evidence="1">
    <location>
        <begin position="52"/>
        <end position="78"/>
    </location>
</feature>
<reference evidence="3" key="1">
    <citation type="submission" date="2022-11" db="UniProtKB">
        <authorList>
            <consortium name="WormBaseParasite"/>
        </authorList>
    </citation>
    <scope>IDENTIFICATION</scope>
</reference>
<dbReference type="Proteomes" id="UP000887578">
    <property type="component" value="Unplaced"/>
</dbReference>